<dbReference type="InterPro" id="IPR009071">
    <property type="entry name" value="HMG_box_dom"/>
</dbReference>
<feature type="region of interest" description="Disordered" evidence="2">
    <location>
        <begin position="526"/>
        <end position="581"/>
    </location>
</feature>
<feature type="domain" description="HMG box" evidence="3">
    <location>
        <begin position="817"/>
        <end position="885"/>
    </location>
</feature>
<dbReference type="Proteomes" id="UP001233172">
    <property type="component" value="Unassembled WGS sequence"/>
</dbReference>
<dbReference type="GO" id="GO:0003677">
    <property type="term" value="F:DNA binding"/>
    <property type="evidence" value="ECO:0007669"/>
    <property type="project" value="UniProtKB-UniRule"/>
</dbReference>
<feature type="compositionally biased region" description="Basic and acidic residues" evidence="2">
    <location>
        <begin position="54"/>
        <end position="69"/>
    </location>
</feature>
<evidence type="ECO:0000313" key="5">
    <source>
        <dbReference type="Proteomes" id="UP001233172"/>
    </source>
</evidence>
<evidence type="ECO:0000256" key="1">
    <source>
        <dbReference type="PROSITE-ProRule" id="PRU00267"/>
    </source>
</evidence>
<feature type="compositionally biased region" description="Polar residues" evidence="2">
    <location>
        <begin position="76"/>
        <end position="88"/>
    </location>
</feature>
<sequence>MSSRRTRSGTPLGGSSSESRRLRQTPSRKQHQQKAAEETNVSGVEGGNNSKTEFGLKEISEKKSLHAEQKGVNGSPVKSTSPNPTSNIWDRLEGAQKENINPTKKCSTKCATIGVESEQRTLEPETARSCNDAPAAEILKKSRKPAILLSLLEGEPTVPVCLIREENSNQIKDVENCNPNSRECRSDTSDRKQTTNDESLSTFPLAQPICFFPNCDHRHEPRSDFSHIPEVPGEPFFVSLSKDKNKELNMVKTSSGMVRVGCGIRQFLPAAHTFSDPYSMDAAFSSQDQVVGRNKSQSPPVRGAAPLCPSEARVHVVRIDKESGKRVSRCKEKHDKVSIGKGESETKRIMLTDSPTDWSPSAEQSDRLLELDFKRHPFTSEPNAEVVNPHLTKSLMSNKSSKHPIMEEILTEQQHSTCMTSAASAVCIHDMSTEEMRQSKKTISLLKPPTLSNSTMPSFSSAPALTTASPLSTILTSVASLMPPTLACDVEHENKNLVKRSERIRCKSGVSTAGLNQSVISTMKPVDAKSKIKSSIQKSKKKSKLSISKENQKKKNGTSSKKHNFTKKSLKDSSRSKDTMSREVMDAIVQSIEETVSRAREEKISSTDQMLSNNSDYNELSSSLSENSKESSCADQWPENSYDEDGDDSPDVSSTTTNDTHVHSSRKSPKVKSLKSKRARVKKSSIKSKKTGKHSPCSGRTPISKEKIKTTVRVCASLPPVGSDIEASAKETSSTENANTSIEGEVKAAVTLPGKRFRKKTRKAEEALGDYDVFCEEDWPVKKSKPRKRSSSSESTGSNNQRRPRRSSQICGLMADPVLEEHAFILWASENRSQLEVQNPGASTCEVDAMLSSRWCDVTDTVKSRFFFRAREAFSDDDRHMIRTSSMSEIETSALGDYFSDSDSVLIEFIRLPIDRQRELLRKWLKFFQKMLPKKEYVEFIVTFKRACGKDSINCNGKPKRTRMRCLDPAHYKMLFDMIRLAKPRVLEIYRAKKLKEKKMVSDTYSMMLQKLIYNDIWPHTMVGCRSEMLTEILQDLDIPDKDISPTASSTSLMVAEGRPSSDADEVVRADVGDVGVEQGRDTRVHITVVNKMPQILEFKLDHGGNDFSFDETDYPLLNTDLALTLLSSVNEIKELPHIDQQTLDQIFLAPPRMSVTPSPQRRTINPYGRRLDNLTAHLSPSITGPGCPPRLLSSETVSYSKMNLNYTSTKLTSSPTMVIQHMRPTLSTSTTLPHKYIQQRGEPALPISPARSVCCRKDSPMDMHSYSITVESMVQKHLDSPMPKCIKIDPLALSSQTKVRLQSLQLPVASRIHPKSKLHPRVVPVSCGFQQRFAGQLFSSANSSFLDKINPHHMCNMAPSTTGNTPSGSSRLYSQSIGAMTAQSPLITSLSPLRNIKYTQATQVYSSHCQMMPYRPRMQITAGTGGIGSRRTAHTIPLGTTLKAGATRAQGGLHQIKVCLPTQSLKIPIAKLRGSRKTSYVKGKLKNFGLQTNPFEPYTTLTSSSQSAQLNNRSGTPTSLLTKVLNLQVKNETVHSSMSVDGLPCTMSRPATSAFIGTMRPVGSQSGHKSGSQVQLISMVTSSGHSSELRSTLSPQTAVVVSPLSLSRNSLVSHSSTSTTYTSSTSVSASQFLDLPCTIHSAGGHIKRTNVGRVISLDSVPRSYERDIAKVIPINRAATEIGREAGHVIQQTRCTDSESPVEFIVVGTCTAETEVCKEMTGVDEGCRTAGQNGTSTVNKKVNDTDGVYKSSTVGTVDSVVLVDNESMNSSFDTEGRVEAKDVYFYAQESEGQCLEASTQNREHHYVMSDDHITEYHFNSEELQHDLTSGTWRKITGLGEEIGDHVIKDDNQSNASGHIIEVEDGASGAHCEEKKQVEKQKTICADNDRAGDVPDSNHSLDNTTLLRSVSSPIHLASVNNEDQSIVRELETCDRINKVTTCYAHARPETSCILVENLGPKGNPPVSPPATKILVSASPSLTYSKSTISLMNTVTSSTPVSGNQGHQKNTFEF</sequence>
<dbReference type="InterPro" id="IPR036910">
    <property type="entry name" value="HMG_box_dom_sf"/>
</dbReference>
<reference evidence="4" key="2">
    <citation type="submission" date="2023-04" db="EMBL/GenBank/DDBJ databases">
        <authorList>
            <person name="Bu L."/>
            <person name="Lu L."/>
            <person name="Laidemitt M.R."/>
            <person name="Zhang S.M."/>
            <person name="Mutuku M."/>
            <person name="Mkoji G."/>
            <person name="Steinauer M."/>
            <person name="Loker E.S."/>
        </authorList>
    </citation>
    <scope>NUCLEOTIDE SEQUENCE</scope>
    <source>
        <strain evidence="4">KasaAsao</strain>
        <tissue evidence="4">Whole Snail</tissue>
    </source>
</reference>
<evidence type="ECO:0000259" key="3">
    <source>
        <dbReference type="PROSITE" id="PS50118"/>
    </source>
</evidence>
<feature type="region of interest" description="Disordered" evidence="2">
    <location>
        <begin position="1"/>
        <end position="96"/>
    </location>
</feature>
<gene>
    <name evidence="4" type="ORF">Bpfe_009653</name>
</gene>
<protein>
    <submittedName>
        <fullName evidence="4">TPRXL</fullName>
    </submittedName>
</protein>
<feature type="DNA-binding region" description="HMG box" evidence="1">
    <location>
        <begin position="817"/>
        <end position="885"/>
    </location>
</feature>
<dbReference type="EMBL" id="JASAOG010000033">
    <property type="protein sequence ID" value="KAK0060784.1"/>
    <property type="molecule type" value="Genomic_DNA"/>
</dbReference>
<feature type="compositionally biased region" description="Acidic residues" evidence="2">
    <location>
        <begin position="641"/>
        <end position="650"/>
    </location>
</feature>
<feature type="compositionally biased region" description="Basic residues" evidence="2">
    <location>
        <begin position="22"/>
        <end position="32"/>
    </location>
</feature>
<reference evidence="4" key="1">
    <citation type="journal article" date="2023" name="PLoS Negl. Trop. Dis.">
        <title>A genome sequence for Biomphalaria pfeifferi, the major vector snail for the human-infecting parasite Schistosoma mansoni.</title>
        <authorList>
            <person name="Bu L."/>
            <person name="Lu L."/>
            <person name="Laidemitt M.R."/>
            <person name="Zhang S.M."/>
            <person name="Mutuku M."/>
            <person name="Mkoji G."/>
            <person name="Steinauer M."/>
            <person name="Loker E.S."/>
        </authorList>
    </citation>
    <scope>NUCLEOTIDE SEQUENCE</scope>
    <source>
        <strain evidence="4">KasaAsao</strain>
    </source>
</reference>
<feature type="compositionally biased region" description="Basic and acidic residues" evidence="2">
    <location>
        <begin position="569"/>
        <end position="581"/>
    </location>
</feature>
<keyword evidence="1" id="KW-0539">Nucleus</keyword>
<evidence type="ECO:0000256" key="2">
    <source>
        <dbReference type="SAM" id="MobiDB-lite"/>
    </source>
</evidence>
<dbReference type="Pfam" id="PF00505">
    <property type="entry name" value="HMG_box"/>
    <property type="match status" value="1"/>
</dbReference>
<feature type="compositionally biased region" description="Basic and acidic residues" evidence="2">
    <location>
        <begin position="182"/>
        <end position="195"/>
    </location>
</feature>
<organism evidence="4 5">
    <name type="scientific">Biomphalaria pfeifferi</name>
    <name type="common">Bloodfluke planorb</name>
    <name type="synonym">Freshwater snail</name>
    <dbReference type="NCBI Taxonomy" id="112525"/>
    <lineage>
        <taxon>Eukaryota</taxon>
        <taxon>Metazoa</taxon>
        <taxon>Spiralia</taxon>
        <taxon>Lophotrochozoa</taxon>
        <taxon>Mollusca</taxon>
        <taxon>Gastropoda</taxon>
        <taxon>Heterobranchia</taxon>
        <taxon>Euthyneura</taxon>
        <taxon>Panpulmonata</taxon>
        <taxon>Hygrophila</taxon>
        <taxon>Lymnaeoidea</taxon>
        <taxon>Planorbidae</taxon>
        <taxon>Biomphalaria</taxon>
    </lineage>
</organism>
<dbReference type="CDD" id="cd00084">
    <property type="entry name" value="HMG-box_SF"/>
    <property type="match status" value="1"/>
</dbReference>
<feature type="compositionally biased region" description="Low complexity" evidence="2">
    <location>
        <begin position="792"/>
        <end position="801"/>
    </location>
</feature>
<feature type="region of interest" description="Disordered" evidence="2">
    <location>
        <begin position="596"/>
        <end position="705"/>
    </location>
</feature>
<feature type="compositionally biased region" description="Low complexity" evidence="2">
    <location>
        <begin position="611"/>
        <end position="626"/>
    </location>
</feature>
<evidence type="ECO:0000313" key="4">
    <source>
        <dbReference type="EMBL" id="KAK0060784.1"/>
    </source>
</evidence>
<feature type="compositionally biased region" description="Basic residues" evidence="2">
    <location>
        <begin position="552"/>
        <end position="568"/>
    </location>
</feature>
<dbReference type="GO" id="GO:0005634">
    <property type="term" value="C:nucleus"/>
    <property type="evidence" value="ECO:0007669"/>
    <property type="project" value="UniProtKB-UniRule"/>
</dbReference>
<comment type="caution">
    <text evidence="4">The sequence shown here is derived from an EMBL/GenBank/DDBJ whole genome shotgun (WGS) entry which is preliminary data.</text>
</comment>
<dbReference type="SUPFAM" id="SSF47095">
    <property type="entry name" value="HMG-box"/>
    <property type="match status" value="1"/>
</dbReference>
<name>A0AAD8FF13_BIOPF</name>
<feature type="compositionally biased region" description="Polar residues" evidence="2">
    <location>
        <begin position="39"/>
        <end position="52"/>
    </location>
</feature>
<keyword evidence="5" id="KW-1185">Reference proteome</keyword>
<proteinExistence type="predicted"/>
<dbReference type="Gene3D" id="1.10.30.10">
    <property type="entry name" value="High mobility group box domain"/>
    <property type="match status" value="1"/>
</dbReference>
<feature type="region of interest" description="Disordered" evidence="2">
    <location>
        <begin position="783"/>
        <end position="809"/>
    </location>
</feature>
<accession>A0AAD8FF13</accession>
<feature type="region of interest" description="Disordered" evidence="2">
    <location>
        <begin position="173"/>
        <end position="199"/>
    </location>
</feature>
<dbReference type="PROSITE" id="PS50118">
    <property type="entry name" value="HMG_BOX_2"/>
    <property type="match status" value="1"/>
</dbReference>
<keyword evidence="1" id="KW-0238">DNA-binding</keyword>
<feature type="compositionally biased region" description="Basic and acidic residues" evidence="2">
    <location>
        <begin position="596"/>
        <end position="605"/>
    </location>
</feature>
<feature type="compositionally biased region" description="Basic residues" evidence="2">
    <location>
        <begin position="663"/>
        <end position="693"/>
    </location>
</feature>